<dbReference type="EMBL" id="KN840610">
    <property type="protein sequence ID" value="KIP03556.1"/>
    <property type="molecule type" value="Genomic_DNA"/>
</dbReference>
<keyword evidence="4" id="KW-1185">Reference proteome</keyword>
<dbReference type="Proteomes" id="UP000053257">
    <property type="component" value="Unassembled WGS sequence"/>
</dbReference>
<feature type="non-terminal residue" evidence="3">
    <location>
        <position position="524"/>
    </location>
</feature>
<proteinExistence type="predicted"/>
<dbReference type="PROSITE" id="PS00109">
    <property type="entry name" value="PROTEIN_KINASE_TYR"/>
    <property type="match status" value="1"/>
</dbReference>
<dbReference type="AlphaFoldDB" id="A0A0C3RSU6"/>
<dbReference type="InterPro" id="IPR040976">
    <property type="entry name" value="Pkinase_fungal"/>
</dbReference>
<feature type="domain" description="Fungal-type protein kinase" evidence="2">
    <location>
        <begin position="81"/>
        <end position="171"/>
    </location>
</feature>
<feature type="region of interest" description="Disordered" evidence="1">
    <location>
        <begin position="336"/>
        <end position="369"/>
    </location>
</feature>
<dbReference type="SUPFAM" id="SSF56112">
    <property type="entry name" value="Protein kinase-like (PK-like)"/>
    <property type="match status" value="1"/>
</dbReference>
<dbReference type="HOGENOM" id="CLU_520307_0_0_1"/>
<feature type="region of interest" description="Disordered" evidence="1">
    <location>
        <begin position="428"/>
        <end position="478"/>
    </location>
</feature>
<gene>
    <name evidence="3" type="ORF">PHLGIDRAFT_121484</name>
</gene>
<evidence type="ECO:0000259" key="2">
    <source>
        <dbReference type="Pfam" id="PF17667"/>
    </source>
</evidence>
<dbReference type="InterPro" id="IPR011009">
    <property type="entry name" value="Kinase-like_dom_sf"/>
</dbReference>
<accession>A0A0C3RSU6</accession>
<dbReference type="InterPro" id="IPR008266">
    <property type="entry name" value="Tyr_kinase_AS"/>
</dbReference>
<evidence type="ECO:0000313" key="3">
    <source>
        <dbReference type="EMBL" id="KIP03556.1"/>
    </source>
</evidence>
<dbReference type="PANTHER" id="PTHR38248">
    <property type="entry name" value="FUNK1 6"/>
    <property type="match status" value="1"/>
</dbReference>
<sequence length="524" mass="57096">MLTFPIDRRFLVGKPVSGGYQPVGRCTKAWVCYCRANAVGVHPEIATYSRLREHGVEHVATAVAGGDVSDAYGVHKTVSQRFFDKQGLDMSERIQTRLVIKEVGRSLETYDASPELIIVTTDALLGHQQAWEKAGVLHRDVSVGNILIDVASPEDDIHGFLTDWDLCQKLSLQYPKKPKELADDMESFVYVVSYCAFRWHRHNLSSGNVDDLIKATPDEQARANRENSRLALAKHHFFYEEADNKNGIFSGGAQKLTHITSGSPPIQLDDQGSPLHNLLSRLYKLLQGHYTAVDMAALTPYLAVAPRPSPPQQTPSSGSSSPGVYMKLRSAAANVQSTVSRSTASSSSRKSSAARSASSSGNASCTGTLSSVPASCRTMDDHTAIQKIFFSVLQDAERRPLNVKKYMHDKVYDQFNDNVVILEGHIKDPSNGSDLNVPGGTSAGTAGGAATAKSTAGKRKASELSEPEPDPRPGEQLQYKGMAGNQVLDWVELDNEIKTAGLKDDPLAPPDLLVNANMRHNWRT</sequence>
<reference evidence="3 4" key="1">
    <citation type="journal article" date="2014" name="PLoS Genet.">
        <title>Analysis of the Phlebiopsis gigantea genome, transcriptome and secretome provides insight into its pioneer colonization strategies of wood.</title>
        <authorList>
            <person name="Hori C."/>
            <person name="Ishida T."/>
            <person name="Igarashi K."/>
            <person name="Samejima M."/>
            <person name="Suzuki H."/>
            <person name="Master E."/>
            <person name="Ferreira P."/>
            <person name="Ruiz-Duenas F.J."/>
            <person name="Held B."/>
            <person name="Canessa P."/>
            <person name="Larrondo L.F."/>
            <person name="Schmoll M."/>
            <person name="Druzhinina I.S."/>
            <person name="Kubicek C.P."/>
            <person name="Gaskell J.A."/>
            <person name="Kersten P."/>
            <person name="St John F."/>
            <person name="Glasner J."/>
            <person name="Sabat G."/>
            <person name="Splinter BonDurant S."/>
            <person name="Syed K."/>
            <person name="Yadav J."/>
            <person name="Mgbeahuruike A.C."/>
            <person name="Kovalchuk A."/>
            <person name="Asiegbu F.O."/>
            <person name="Lackner G."/>
            <person name="Hoffmeister D."/>
            <person name="Rencoret J."/>
            <person name="Gutierrez A."/>
            <person name="Sun H."/>
            <person name="Lindquist E."/>
            <person name="Barry K."/>
            <person name="Riley R."/>
            <person name="Grigoriev I.V."/>
            <person name="Henrissat B."/>
            <person name="Kues U."/>
            <person name="Berka R.M."/>
            <person name="Martinez A.T."/>
            <person name="Covert S.F."/>
            <person name="Blanchette R.A."/>
            <person name="Cullen D."/>
        </authorList>
    </citation>
    <scope>NUCLEOTIDE SEQUENCE [LARGE SCALE GENOMIC DNA]</scope>
    <source>
        <strain evidence="3 4">11061_1 CR5-6</strain>
    </source>
</reference>
<evidence type="ECO:0000256" key="1">
    <source>
        <dbReference type="SAM" id="MobiDB-lite"/>
    </source>
</evidence>
<name>A0A0C3RSU6_PHLG1</name>
<dbReference type="OrthoDB" id="2757790at2759"/>
<dbReference type="GO" id="GO:0004672">
    <property type="term" value="F:protein kinase activity"/>
    <property type="evidence" value="ECO:0007669"/>
    <property type="project" value="InterPro"/>
</dbReference>
<protein>
    <recommendedName>
        <fullName evidence="2">Fungal-type protein kinase domain-containing protein</fullName>
    </recommendedName>
</protein>
<feature type="compositionally biased region" description="Low complexity" evidence="1">
    <location>
        <begin position="337"/>
        <end position="366"/>
    </location>
</feature>
<evidence type="ECO:0000313" key="4">
    <source>
        <dbReference type="Proteomes" id="UP000053257"/>
    </source>
</evidence>
<organism evidence="3 4">
    <name type="scientific">Phlebiopsis gigantea (strain 11061_1 CR5-6)</name>
    <name type="common">White-rot fungus</name>
    <name type="synonym">Peniophora gigantea</name>
    <dbReference type="NCBI Taxonomy" id="745531"/>
    <lineage>
        <taxon>Eukaryota</taxon>
        <taxon>Fungi</taxon>
        <taxon>Dikarya</taxon>
        <taxon>Basidiomycota</taxon>
        <taxon>Agaricomycotina</taxon>
        <taxon>Agaricomycetes</taxon>
        <taxon>Polyporales</taxon>
        <taxon>Phanerochaetaceae</taxon>
        <taxon>Phlebiopsis</taxon>
    </lineage>
</organism>
<dbReference type="PANTHER" id="PTHR38248:SF2">
    <property type="entry name" value="FUNK1 11"/>
    <property type="match status" value="1"/>
</dbReference>
<dbReference type="Pfam" id="PF17667">
    <property type="entry name" value="Pkinase_fungal"/>
    <property type="match status" value="1"/>
</dbReference>